<keyword evidence="13" id="KW-1185">Reference proteome</keyword>
<dbReference type="GO" id="GO:0004096">
    <property type="term" value="F:catalase activity"/>
    <property type="evidence" value="ECO:0007669"/>
    <property type="project" value="InterPro"/>
</dbReference>
<evidence type="ECO:0000259" key="11">
    <source>
        <dbReference type="SMART" id="SM01060"/>
    </source>
</evidence>
<comment type="function">
    <text evidence="8">Has an organic peroxide-dependent peroxidase activity.</text>
</comment>
<dbReference type="Proteomes" id="UP000479335">
    <property type="component" value="Unassembled WGS sequence"/>
</dbReference>
<feature type="domain" description="Catalase core" evidence="11">
    <location>
        <begin position="4"/>
        <end position="318"/>
    </location>
</feature>
<dbReference type="GO" id="GO:0020037">
    <property type="term" value="F:heme binding"/>
    <property type="evidence" value="ECO:0007669"/>
    <property type="project" value="InterPro"/>
</dbReference>
<dbReference type="Pfam" id="PF00199">
    <property type="entry name" value="Catalase"/>
    <property type="match status" value="1"/>
</dbReference>
<dbReference type="PROSITE" id="PS51402">
    <property type="entry name" value="CATALASE_3"/>
    <property type="match status" value="1"/>
</dbReference>
<evidence type="ECO:0000256" key="2">
    <source>
        <dbReference type="ARBA" id="ARBA00005329"/>
    </source>
</evidence>
<comment type="cofactor">
    <cofactor evidence="8">
        <name>heme</name>
        <dbReference type="ChEBI" id="CHEBI:30413"/>
    </cofactor>
</comment>
<dbReference type="SMART" id="SM01060">
    <property type="entry name" value="Catalase"/>
    <property type="match status" value="1"/>
</dbReference>
<dbReference type="GO" id="GO:0005737">
    <property type="term" value="C:cytoplasm"/>
    <property type="evidence" value="ECO:0007669"/>
    <property type="project" value="TreeGrafter"/>
</dbReference>
<organism evidence="12 13">
    <name type="scientific">Duganella flavida</name>
    <dbReference type="NCBI Taxonomy" id="2692175"/>
    <lineage>
        <taxon>Bacteria</taxon>
        <taxon>Pseudomonadati</taxon>
        <taxon>Pseudomonadota</taxon>
        <taxon>Betaproteobacteria</taxon>
        <taxon>Burkholderiales</taxon>
        <taxon>Oxalobacteraceae</taxon>
        <taxon>Telluria group</taxon>
        <taxon>Duganella</taxon>
    </lineage>
</organism>
<evidence type="ECO:0000256" key="10">
    <source>
        <dbReference type="PIRSR" id="PIRSR000296-2"/>
    </source>
</evidence>
<evidence type="ECO:0000313" key="13">
    <source>
        <dbReference type="Proteomes" id="UP000479335"/>
    </source>
</evidence>
<evidence type="ECO:0000256" key="1">
    <source>
        <dbReference type="ARBA" id="ARBA00002974"/>
    </source>
</evidence>
<sequence length="321" mass="34096">MNMTSETSINPAIRASAPTPATMIDALNNTFGKHVGKRASHAKGFCVHGQFTPAPDSAQFVSCPLFSTGPMDATARFSVGGGNPGVSDKSRSVRGLAMRVAGGGESWDLVLISEPVFFAATPESFVSFLAARIPDPHTQKPSPEKITAHTAAYPDGALQPALLASHAAPLSYATTPYFSNNAFLFKSACGQEQYARIIVTPVAGTYYLSEEDESNLPDVFLEDEFKARLQNEPVQFEIVALLPAETDSLTDPSQRWAGAGRISLGRLRITAIAEAGACDGMVFIPVNLPSGIETSEDPILLARAAAYGISLSRRKTVADDM</sequence>
<comment type="caution">
    <text evidence="12">The sequence shown here is derived from an EMBL/GenBank/DDBJ whole genome shotgun (WGS) entry which is preliminary data.</text>
</comment>
<protein>
    <recommendedName>
        <fullName evidence="8">Catalase-related peroxidase</fullName>
        <ecNumber evidence="8">1.11.1.-</ecNumber>
    </recommendedName>
</protein>
<keyword evidence="6 8" id="KW-0560">Oxidoreductase</keyword>
<gene>
    <name evidence="12" type="ORF">GTP46_08265</name>
</gene>
<accession>A0A6L8K8W1</accession>
<evidence type="ECO:0000256" key="8">
    <source>
        <dbReference type="PIRNR" id="PIRNR000296"/>
    </source>
</evidence>
<evidence type="ECO:0000256" key="6">
    <source>
        <dbReference type="ARBA" id="ARBA00023002"/>
    </source>
</evidence>
<dbReference type="PIRSF" id="PIRSF000296">
    <property type="entry name" value="SrpA"/>
    <property type="match status" value="1"/>
</dbReference>
<dbReference type="InterPro" id="IPR011614">
    <property type="entry name" value="Catalase_core"/>
</dbReference>
<dbReference type="InterPro" id="IPR020835">
    <property type="entry name" value="Catalase_sf"/>
</dbReference>
<name>A0A6L8K8W1_9BURK</name>
<evidence type="ECO:0000256" key="7">
    <source>
        <dbReference type="ARBA" id="ARBA00023004"/>
    </source>
</evidence>
<proteinExistence type="inferred from homology"/>
<keyword evidence="3 8" id="KW-0575">Peroxidase</keyword>
<feature type="binding site" description="axial binding residue" evidence="10">
    <location>
        <position position="307"/>
    </location>
    <ligand>
        <name>heme</name>
        <dbReference type="ChEBI" id="CHEBI:30413"/>
    </ligand>
    <ligandPart>
        <name>Fe</name>
        <dbReference type="ChEBI" id="CHEBI:18248"/>
    </ligandPart>
</feature>
<dbReference type="SUPFAM" id="SSF56634">
    <property type="entry name" value="Heme-dependent catalase-like"/>
    <property type="match status" value="1"/>
</dbReference>
<dbReference type="InterPro" id="IPR024168">
    <property type="entry name" value="Catalase_SrpA-type_pred"/>
</dbReference>
<dbReference type="GO" id="GO:0042744">
    <property type="term" value="P:hydrogen peroxide catabolic process"/>
    <property type="evidence" value="ECO:0007669"/>
    <property type="project" value="TreeGrafter"/>
</dbReference>
<dbReference type="GO" id="GO:0042542">
    <property type="term" value="P:response to hydrogen peroxide"/>
    <property type="evidence" value="ECO:0007669"/>
    <property type="project" value="TreeGrafter"/>
</dbReference>
<dbReference type="AlphaFoldDB" id="A0A6L8K8W1"/>
<dbReference type="PANTHER" id="PTHR11465:SF9">
    <property type="entry name" value="CATALASE"/>
    <property type="match status" value="1"/>
</dbReference>
<dbReference type="EMBL" id="WWCN01000004">
    <property type="protein sequence ID" value="MYM22638.1"/>
    <property type="molecule type" value="Genomic_DNA"/>
</dbReference>
<evidence type="ECO:0000313" key="12">
    <source>
        <dbReference type="EMBL" id="MYM22638.1"/>
    </source>
</evidence>
<dbReference type="PANTHER" id="PTHR11465">
    <property type="entry name" value="CATALASE"/>
    <property type="match status" value="1"/>
</dbReference>
<dbReference type="InterPro" id="IPR018028">
    <property type="entry name" value="Catalase"/>
</dbReference>
<keyword evidence="5 8" id="KW-0479">Metal-binding</keyword>
<dbReference type="GO" id="GO:0046872">
    <property type="term" value="F:metal ion binding"/>
    <property type="evidence" value="ECO:0007669"/>
    <property type="project" value="UniProtKB-KW"/>
</dbReference>
<reference evidence="12 13" key="1">
    <citation type="submission" date="2019-12" db="EMBL/GenBank/DDBJ databases">
        <title>Novel species isolated from a subtropical stream in China.</title>
        <authorList>
            <person name="Lu H."/>
        </authorList>
    </citation>
    <scope>NUCLEOTIDE SEQUENCE [LARGE SCALE GENOMIC DNA]</scope>
    <source>
        <strain evidence="12 13">FT135W</strain>
    </source>
</reference>
<evidence type="ECO:0000256" key="9">
    <source>
        <dbReference type="PIRSR" id="PIRSR000296-1"/>
    </source>
</evidence>
<evidence type="ECO:0000256" key="4">
    <source>
        <dbReference type="ARBA" id="ARBA00022617"/>
    </source>
</evidence>
<evidence type="ECO:0000256" key="5">
    <source>
        <dbReference type="ARBA" id="ARBA00022723"/>
    </source>
</evidence>
<dbReference type="EC" id="1.11.1.-" evidence="8"/>
<dbReference type="CDD" id="cd08153">
    <property type="entry name" value="srpA_like"/>
    <property type="match status" value="1"/>
</dbReference>
<evidence type="ECO:0000256" key="3">
    <source>
        <dbReference type="ARBA" id="ARBA00022559"/>
    </source>
</evidence>
<keyword evidence="4 8" id="KW-0349">Heme</keyword>
<feature type="active site" evidence="9">
    <location>
        <position position="41"/>
    </location>
</feature>
<comment type="similarity">
    <text evidence="2 8">Belongs to the catalase family.</text>
</comment>
<comment type="function">
    <text evidence="1">Decomposes hydrogen peroxide into water and oxygen; serves to protect cells from the toxic effects of hydrogen peroxide.</text>
</comment>
<dbReference type="Gene3D" id="1.20.1280.120">
    <property type="match status" value="1"/>
</dbReference>
<dbReference type="RefSeq" id="WP_161006137.1">
    <property type="nucleotide sequence ID" value="NZ_WWCN01000004.1"/>
</dbReference>
<keyword evidence="7 8" id="KW-0408">Iron</keyword>
<dbReference type="Gene3D" id="2.40.180.10">
    <property type="entry name" value="Catalase core domain"/>
    <property type="match status" value="1"/>
</dbReference>